<feature type="transmembrane region" description="Helical" evidence="1">
    <location>
        <begin position="122"/>
        <end position="149"/>
    </location>
</feature>
<dbReference type="OrthoDB" id="9811380at2"/>
<dbReference type="RefSeq" id="WP_128913882.1">
    <property type="nucleotide sequence ID" value="NZ_RDSM01000002.1"/>
</dbReference>
<organism evidence="2 3">
    <name type="scientific">Granulicella sibirica</name>
    <dbReference type="NCBI Taxonomy" id="2479048"/>
    <lineage>
        <taxon>Bacteria</taxon>
        <taxon>Pseudomonadati</taxon>
        <taxon>Acidobacteriota</taxon>
        <taxon>Terriglobia</taxon>
        <taxon>Terriglobales</taxon>
        <taxon>Acidobacteriaceae</taxon>
        <taxon>Granulicella</taxon>
    </lineage>
</organism>
<dbReference type="EMBL" id="RDSM01000002">
    <property type="protein sequence ID" value="RXH56421.1"/>
    <property type="molecule type" value="Genomic_DNA"/>
</dbReference>
<feature type="transmembrane region" description="Helical" evidence="1">
    <location>
        <begin position="161"/>
        <end position="180"/>
    </location>
</feature>
<keyword evidence="1" id="KW-1133">Transmembrane helix</keyword>
<protein>
    <recommendedName>
        <fullName evidence="4">DUF420 domain-containing protein</fullName>
    </recommendedName>
</protein>
<evidence type="ECO:0000256" key="1">
    <source>
        <dbReference type="SAM" id="Phobius"/>
    </source>
</evidence>
<dbReference type="PANTHER" id="PTHR37692:SF1">
    <property type="entry name" value="DUF420 DOMAIN-CONTAINING PROTEIN"/>
    <property type="match status" value="1"/>
</dbReference>
<feature type="transmembrane region" description="Helical" evidence="1">
    <location>
        <begin position="49"/>
        <end position="74"/>
    </location>
</feature>
<comment type="caution">
    <text evidence="2">The sequence shown here is derived from an EMBL/GenBank/DDBJ whole genome shotgun (WGS) entry which is preliminary data.</text>
</comment>
<proteinExistence type="predicted"/>
<keyword evidence="1" id="KW-0472">Membrane</keyword>
<dbReference type="Proteomes" id="UP000289437">
    <property type="component" value="Unassembled WGS sequence"/>
</dbReference>
<name>A0A4Q0T4B9_9BACT</name>
<dbReference type="InterPro" id="IPR007352">
    <property type="entry name" value="DUF420"/>
</dbReference>
<reference evidence="2 3" key="1">
    <citation type="submission" date="2018-11" db="EMBL/GenBank/DDBJ databases">
        <authorList>
            <person name="Mardanov A.V."/>
            <person name="Ravin N.V."/>
            <person name="Dedysh S.N."/>
        </authorList>
    </citation>
    <scope>NUCLEOTIDE SEQUENCE [LARGE SCALE GENOMIC DNA]</scope>
    <source>
        <strain evidence="2 3">AF10</strain>
    </source>
</reference>
<evidence type="ECO:0000313" key="2">
    <source>
        <dbReference type="EMBL" id="RXH56421.1"/>
    </source>
</evidence>
<dbReference type="PANTHER" id="PTHR37692">
    <property type="entry name" value="HYPOTHETICAL MEMBRANE SPANNING PROTEIN"/>
    <property type="match status" value="1"/>
</dbReference>
<dbReference type="Pfam" id="PF04238">
    <property type="entry name" value="DUF420"/>
    <property type="match status" value="1"/>
</dbReference>
<keyword evidence="3" id="KW-1185">Reference proteome</keyword>
<reference evidence="3" key="2">
    <citation type="submission" date="2019-02" db="EMBL/GenBank/DDBJ databases">
        <title>Granulicella sibirica sp. nov., a psychrotolerant acidobacterium isolated from an organic soil layer in forested tundra, West Siberia.</title>
        <authorList>
            <person name="Oshkin I.Y."/>
            <person name="Kulichevskaya I.S."/>
            <person name="Rijpstra W.I.C."/>
            <person name="Sinninghe Damste J.S."/>
            <person name="Rakitin A.L."/>
            <person name="Ravin N.V."/>
            <person name="Dedysh S.N."/>
        </authorList>
    </citation>
    <scope>NUCLEOTIDE SEQUENCE [LARGE SCALE GENOMIC DNA]</scope>
    <source>
        <strain evidence="3">AF10</strain>
    </source>
</reference>
<gene>
    <name evidence="2" type="ORF">GRAN_3278</name>
</gene>
<evidence type="ECO:0008006" key="4">
    <source>
        <dbReference type="Google" id="ProtNLM"/>
    </source>
</evidence>
<accession>A0A4Q0T4B9</accession>
<sequence length="184" mass="20492">MPTQSLPITPSRTPLSIVVGIVGVSAIASLFLAWLVYYHQPSDVAGTQLAFLPALNAVLNTCCTVALLFGLSFIRRRAITLHRNSMFVAFVFSSLFLVSYITNHALHGDAHFHGTGPIRPFYFALLISHILLSVIALPMILITFFFSLTGRFPLHRKIARYTYPIWLYVSVTGVIVYAMLASYR</sequence>
<evidence type="ECO:0000313" key="3">
    <source>
        <dbReference type="Proteomes" id="UP000289437"/>
    </source>
</evidence>
<feature type="transmembrane region" description="Helical" evidence="1">
    <location>
        <begin position="86"/>
        <end position="102"/>
    </location>
</feature>
<dbReference type="AlphaFoldDB" id="A0A4Q0T4B9"/>
<feature type="transmembrane region" description="Helical" evidence="1">
    <location>
        <begin position="15"/>
        <end position="37"/>
    </location>
</feature>
<keyword evidence="1" id="KW-0812">Transmembrane</keyword>